<evidence type="ECO:0000256" key="8">
    <source>
        <dbReference type="SAM" id="Phobius"/>
    </source>
</evidence>
<evidence type="ECO:0000256" key="3">
    <source>
        <dbReference type="ARBA" id="ARBA00022989"/>
    </source>
</evidence>
<dbReference type="GO" id="GO:0005886">
    <property type="term" value="C:plasma membrane"/>
    <property type="evidence" value="ECO:0007669"/>
    <property type="project" value="TreeGrafter"/>
</dbReference>
<evidence type="ECO:0000313" key="10">
    <source>
        <dbReference type="EMBL" id="KFM78603.1"/>
    </source>
</evidence>
<dbReference type="GO" id="GO:0004930">
    <property type="term" value="F:G protein-coupled receptor activity"/>
    <property type="evidence" value="ECO:0007669"/>
    <property type="project" value="UniProtKB-KW"/>
</dbReference>
<feature type="non-terminal residue" evidence="10">
    <location>
        <position position="105"/>
    </location>
</feature>
<dbReference type="OMA" id="IEVAANC"/>
<keyword evidence="7" id="KW-0807">Transducer</keyword>
<dbReference type="InterPro" id="IPR017452">
    <property type="entry name" value="GPCR_Rhodpsn_7TM"/>
</dbReference>
<keyword evidence="11" id="KW-1185">Reference proteome</keyword>
<comment type="subcellular location">
    <subcellularLocation>
        <location evidence="1">Membrane</location>
        <topology evidence="1">Multi-pass membrane protein</topology>
    </subcellularLocation>
</comment>
<evidence type="ECO:0000313" key="11">
    <source>
        <dbReference type="Proteomes" id="UP000054359"/>
    </source>
</evidence>
<dbReference type="PROSITE" id="PS50262">
    <property type="entry name" value="G_PROTEIN_RECEP_F1_2"/>
    <property type="match status" value="1"/>
</dbReference>
<dbReference type="SUPFAM" id="SSF81321">
    <property type="entry name" value="Family A G protein-coupled receptor-like"/>
    <property type="match status" value="1"/>
</dbReference>
<keyword evidence="4" id="KW-0297">G-protein coupled receptor</keyword>
<evidence type="ECO:0000256" key="7">
    <source>
        <dbReference type="ARBA" id="ARBA00023224"/>
    </source>
</evidence>
<feature type="domain" description="G-protein coupled receptors family 1 profile" evidence="9">
    <location>
        <begin position="1"/>
        <end position="55"/>
    </location>
</feature>
<dbReference type="AlphaFoldDB" id="A0A087UML4"/>
<evidence type="ECO:0000256" key="2">
    <source>
        <dbReference type="ARBA" id="ARBA00022692"/>
    </source>
</evidence>
<feature type="transmembrane region" description="Helical" evidence="8">
    <location>
        <begin position="6"/>
        <end position="22"/>
    </location>
</feature>
<keyword evidence="6" id="KW-0675">Receptor</keyword>
<dbReference type="OrthoDB" id="9946013at2759"/>
<evidence type="ECO:0000256" key="5">
    <source>
        <dbReference type="ARBA" id="ARBA00023136"/>
    </source>
</evidence>
<name>A0A087UML4_STEMI</name>
<protein>
    <recommendedName>
        <fullName evidence="9">G-protein coupled receptors family 1 profile domain-containing protein</fullName>
    </recommendedName>
</protein>
<accession>A0A087UML4</accession>
<evidence type="ECO:0000259" key="9">
    <source>
        <dbReference type="PROSITE" id="PS50262"/>
    </source>
</evidence>
<evidence type="ECO:0000256" key="1">
    <source>
        <dbReference type="ARBA" id="ARBA00004141"/>
    </source>
</evidence>
<organism evidence="10 11">
    <name type="scientific">Stegodyphus mimosarum</name>
    <name type="common">African social velvet spider</name>
    <dbReference type="NCBI Taxonomy" id="407821"/>
    <lineage>
        <taxon>Eukaryota</taxon>
        <taxon>Metazoa</taxon>
        <taxon>Ecdysozoa</taxon>
        <taxon>Arthropoda</taxon>
        <taxon>Chelicerata</taxon>
        <taxon>Arachnida</taxon>
        <taxon>Araneae</taxon>
        <taxon>Araneomorphae</taxon>
        <taxon>Entelegynae</taxon>
        <taxon>Eresoidea</taxon>
        <taxon>Eresidae</taxon>
        <taxon>Stegodyphus</taxon>
    </lineage>
</organism>
<reference evidence="10 11" key="1">
    <citation type="submission" date="2013-11" db="EMBL/GenBank/DDBJ databases">
        <title>Genome sequencing of Stegodyphus mimosarum.</title>
        <authorList>
            <person name="Bechsgaard J."/>
        </authorList>
    </citation>
    <scope>NUCLEOTIDE SEQUENCE [LARGE SCALE GENOMIC DNA]</scope>
</reference>
<dbReference type="Proteomes" id="UP000054359">
    <property type="component" value="Unassembled WGS sequence"/>
</dbReference>
<dbReference type="EMBL" id="KK120585">
    <property type="protein sequence ID" value="KFM78603.1"/>
    <property type="molecule type" value="Genomic_DNA"/>
</dbReference>
<sequence length="105" mass="12869">MYVLNYLVFWVLFQVVVLYRYFKPPQQELPPWYRKIYFPAHVLTYTQSAINPIIYGACNESFRKAFRITFRCLFRKNQVRPAPFYVHSPKRQRRVVNHNHNNNQD</sequence>
<dbReference type="PANTHER" id="PTHR45695">
    <property type="entry name" value="LEUCOKININ RECEPTOR-RELATED"/>
    <property type="match status" value="1"/>
</dbReference>
<dbReference type="Gene3D" id="1.20.1070.10">
    <property type="entry name" value="Rhodopsin 7-helix transmembrane proteins"/>
    <property type="match status" value="1"/>
</dbReference>
<keyword evidence="5 8" id="KW-0472">Membrane</keyword>
<keyword evidence="2 8" id="KW-0812">Transmembrane</keyword>
<dbReference type="PANTHER" id="PTHR45695:SF9">
    <property type="entry name" value="LEUCOKININ RECEPTOR"/>
    <property type="match status" value="1"/>
</dbReference>
<evidence type="ECO:0000256" key="6">
    <source>
        <dbReference type="ARBA" id="ARBA00023170"/>
    </source>
</evidence>
<gene>
    <name evidence="10" type="ORF">X975_17676</name>
</gene>
<keyword evidence="3 8" id="KW-1133">Transmembrane helix</keyword>
<proteinExistence type="predicted"/>
<dbReference type="STRING" id="407821.A0A087UML4"/>
<evidence type="ECO:0000256" key="4">
    <source>
        <dbReference type="ARBA" id="ARBA00023040"/>
    </source>
</evidence>